<dbReference type="GO" id="GO:0008757">
    <property type="term" value="F:S-adenosylmethionine-dependent methyltransferase activity"/>
    <property type="evidence" value="ECO:0007669"/>
    <property type="project" value="InterPro"/>
</dbReference>
<feature type="domain" description="Methyltransferase type 11" evidence="4">
    <location>
        <begin position="47"/>
        <end position="139"/>
    </location>
</feature>
<dbReference type="InterPro" id="IPR013216">
    <property type="entry name" value="Methyltransf_11"/>
</dbReference>
<evidence type="ECO:0000256" key="3">
    <source>
        <dbReference type="ARBA" id="ARBA00022679"/>
    </source>
</evidence>
<dbReference type="GO" id="GO:0032259">
    <property type="term" value="P:methylation"/>
    <property type="evidence" value="ECO:0007669"/>
    <property type="project" value="UniProtKB-KW"/>
</dbReference>
<keyword evidence="3" id="KW-0808">Transferase</keyword>
<dbReference type="SUPFAM" id="SSF53335">
    <property type="entry name" value="S-adenosyl-L-methionine-dependent methyltransferases"/>
    <property type="match status" value="1"/>
</dbReference>
<organism evidence="5 6">
    <name type="scientific">Faecalibacillus intestinalis</name>
    <dbReference type="NCBI Taxonomy" id="1982626"/>
    <lineage>
        <taxon>Bacteria</taxon>
        <taxon>Bacillati</taxon>
        <taxon>Bacillota</taxon>
        <taxon>Erysipelotrichia</taxon>
        <taxon>Erysipelotrichales</taxon>
        <taxon>Coprobacillaceae</taxon>
        <taxon>Faecalibacillus</taxon>
    </lineage>
</organism>
<dbReference type="Gene3D" id="3.40.50.150">
    <property type="entry name" value="Vaccinia Virus protein VP39"/>
    <property type="match status" value="1"/>
</dbReference>
<dbReference type="AlphaFoldDB" id="A0A2T3FSP9"/>
<dbReference type="InterPro" id="IPR029063">
    <property type="entry name" value="SAM-dependent_MTases_sf"/>
</dbReference>
<comment type="caution">
    <text evidence="5">The sequence shown here is derived from an EMBL/GenBank/DDBJ whole genome shotgun (WGS) entry which is preliminary data.</text>
</comment>
<evidence type="ECO:0000259" key="4">
    <source>
        <dbReference type="Pfam" id="PF08241"/>
    </source>
</evidence>
<dbReference type="Proteomes" id="UP000240974">
    <property type="component" value="Unassembled WGS sequence"/>
</dbReference>
<sequence length="256" mass="30078">MNRMVDFNYEIFNEKAVIYDKTRARYSNNYINLLCKEIYENKIKIAVDIAAGTGINTTILSKYVNQVIAIEPNKDMYKQLKRNILEKNTCLINTTAQHTTLLDNSVDLITVAQAFQLLDLKDTKKEFKRILKKRGKVILVWNSKETKNELCLETQKTIKKYSKVYKDDIHSFSFEKDSFNNFFKEQPRFYKFIDDGLNYLTEEEYIGRALSASYSLTNKDSKYNLYISDLRKVFHKYAQGNLVYFPLSTIVYIGEI</sequence>
<evidence type="ECO:0000256" key="2">
    <source>
        <dbReference type="ARBA" id="ARBA00022603"/>
    </source>
</evidence>
<gene>
    <name evidence="5" type="ORF">C7U54_11520</name>
</gene>
<proteinExistence type="inferred from homology"/>
<evidence type="ECO:0000313" key="6">
    <source>
        <dbReference type="Proteomes" id="UP000240974"/>
    </source>
</evidence>
<evidence type="ECO:0000313" key="5">
    <source>
        <dbReference type="EMBL" id="PST38300.1"/>
    </source>
</evidence>
<reference evidence="5 6" key="1">
    <citation type="journal article" date="2019" name="Int. J. Syst. Evol. Microbiol.">
        <title>Faecalibacillus intestinalis gen. nov., sp. nov. and Faecalibacillus faecis sp. nov., isolated from human faeces.</title>
        <authorList>
            <person name="Seo B."/>
            <person name="Jeon K."/>
            <person name="Baek I."/>
            <person name="Lee Y.M."/>
            <person name="Baek K."/>
            <person name="Ko G."/>
        </authorList>
    </citation>
    <scope>NUCLEOTIDE SEQUENCE [LARGE SCALE GENOMIC DNA]</scope>
    <source>
        <strain evidence="5 6">SNUG30099</strain>
    </source>
</reference>
<protein>
    <recommendedName>
        <fullName evidence="4">Methyltransferase type 11 domain-containing protein</fullName>
    </recommendedName>
</protein>
<dbReference type="InterPro" id="IPR051052">
    <property type="entry name" value="Diverse_substrate_MTase"/>
</dbReference>
<evidence type="ECO:0000256" key="1">
    <source>
        <dbReference type="ARBA" id="ARBA00008361"/>
    </source>
</evidence>
<dbReference type="PANTHER" id="PTHR44942:SF4">
    <property type="entry name" value="METHYLTRANSFERASE TYPE 11 DOMAIN-CONTAINING PROTEIN"/>
    <property type="match status" value="1"/>
</dbReference>
<name>A0A2T3FSP9_9FIRM</name>
<keyword evidence="2" id="KW-0489">Methyltransferase</keyword>
<dbReference type="EMBL" id="PYLQ01000020">
    <property type="protein sequence ID" value="PST38300.1"/>
    <property type="molecule type" value="Genomic_DNA"/>
</dbReference>
<accession>A0A2T3FSP9</accession>
<dbReference type="Pfam" id="PF08241">
    <property type="entry name" value="Methyltransf_11"/>
    <property type="match status" value="1"/>
</dbReference>
<dbReference type="CDD" id="cd02440">
    <property type="entry name" value="AdoMet_MTases"/>
    <property type="match status" value="1"/>
</dbReference>
<comment type="similarity">
    <text evidence="1">Belongs to the methyltransferase superfamily.</text>
</comment>
<dbReference type="PANTHER" id="PTHR44942">
    <property type="entry name" value="METHYLTRANSF_11 DOMAIN-CONTAINING PROTEIN"/>
    <property type="match status" value="1"/>
</dbReference>
<keyword evidence="6" id="KW-1185">Reference proteome</keyword>